<evidence type="ECO:0000256" key="1">
    <source>
        <dbReference type="SAM" id="Coils"/>
    </source>
</evidence>
<keyword evidence="1" id="KW-0175">Coiled coil</keyword>
<sequence length="933" mass="104874">MTSVNEPFLSQLLPDDLQELDFAPSSILAGSVPADRTMGIELPAERPLSTFERVFSTHTPIFESFLLQAPTDTIFQLYHTSRYLRSLLRSYPTAWQYLSFRLLFPSGTHAPSVPPDIGRMSAPRQPYALDQLLLQVILPFSPTLRSLDLDNTAVNGQNLTSTVLNMRRDTLEHLSVRGCKNVSLKYHIIPYLTMFKLQYDAEIQQIGGNPSPVKRLALKSLYAYRCRHHRRRPYLSSSLLRRDSDSEPTHDFVKLCHKLGIWTDTAWCTTPAARCFRRRGYVSSRSPQGTREVWVVFDRLWRSKNWIGKISDRDKSPKRDGRLWEHDETGCFGEALGTADGPEHGEGKTVPTHLRQSHRRFVENITCDECDEQILERCEQCSVLMHCVGCRRTLCASCAFDRHYFRRKPREGAASEHLWWAPGTAVSPCFMQEDQDHNAANLNNQAAAALTYPNLKFHWCCTEPAFSGGGGISLGVANREVDRLRATPLPRGQGWEDPELSTNEWLKTFPKDAYGNPPDHDRPEGHAEMMRWLLGPPDYQASICPRNLCQQCFDRPQWKVHCKSCTKPLCMEHDLRGLRLRICGYRDLVMEKTNLANSPSPTAEYKSEATSRSIHSPADPDQSRATRGRIAAEYPASSPRSNLALINVLSTQLSLDSSSISEPNPSNTLSDSQPTVHHSSTIQTPASTSHNHSRSSSPASIYFEASPEVRKKWLGCQSIFCPQYRAVGDQRQRCPSVLRECTSCSIHVCQDCIHQNPPCTCSYCHLNYLCPNCYHAKELDGTCRRIEEERIQREEKQKRDLEMIEIAMERNLANEVALYAGQFFMGLTRELNENENKDVGDSSVGIGGGDHDDDFIAASDSAPQASASAPPGSNNNNNNNNNNDDNNYNQVQTPISTQPLSHLNIPQAGPISAANDDYDDNGSGSEQTEILGE</sequence>
<feature type="region of interest" description="Disordered" evidence="2">
    <location>
        <begin position="596"/>
        <end position="627"/>
    </location>
</feature>
<feature type="coiled-coil region" evidence="1">
    <location>
        <begin position="784"/>
        <end position="811"/>
    </location>
</feature>
<protein>
    <submittedName>
        <fullName evidence="3">Uncharacterized protein</fullName>
    </submittedName>
</protein>
<evidence type="ECO:0000256" key="2">
    <source>
        <dbReference type="SAM" id="MobiDB-lite"/>
    </source>
</evidence>
<dbReference type="VEuPathDB" id="FungiDB:EMCG_01573"/>
<name>A0A2B7ZDK2_9EURO</name>
<reference evidence="3 4" key="1">
    <citation type="submission" date="2017-10" db="EMBL/GenBank/DDBJ databases">
        <title>Comparative genomics in systemic dimorphic fungi from Ajellomycetaceae.</title>
        <authorList>
            <person name="Munoz J.F."/>
            <person name="Mcewen J.G."/>
            <person name="Clay O.K."/>
            <person name="Cuomo C.A."/>
        </authorList>
    </citation>
    <scope>NUCLEOTIDE SEQUENCE [LARGE SCALE GENOMIC DNA]</scope>
    <source>
        <strain evidence="3 4">UAMH4076</strain>
    </source>
</reference>
<proteinExistence type="predicted"/>
<accession>A0A2B7ZDK2</accession>
<evidence type="ECO:0000313" key="4">
    <source>
        <dbReference type="Proteomes" id="UP000226031"/>
    </source>
</evidence>
<dbReference type="STRING" id="73230.A0A2B7ZDK2"/>
<dbReference type="EMBL" id="PDND01000135">
    <property type="protein sequence ID" value="PGH31238.1"/>
    <property type="molecule type" value="Genomic_DNA"/>
</dbReference>
<evidence type="ECO:0000313" key="3">
    <source>
        <dbReference type="EMBL" id="PGH31238.1"/>
    </source>
</evidence>
<feature type="compositionally biased region" description="Polar residues" evidence="2">
    <location>
        <begin position="662"/>
        <end position="684"/>
    </location>
</feature>
<feature type="region of interest" description="Disordered" evidence="2">
    <location>
        <begin position="836"/>
        <end position="933"/>
    </location>
</feature>
<feature type="compositionally biased region" description="Low complexity" evidence="2">
    <location>
        <begin position="685"/>
        <end position="699"/>
    </location>
</feature>
<feature type="compositionally biased region" description="Polar residues" evidence="2">
    <location>
        <begin position="890"/>
        <end position="901"/>
    </location>
</feature>
<feature type="region of interest" description="Disordered" evidence="2">
    <location>
        <begin position="656"/>
        <end position="699"/>
    </location>
</feature>
<gene>
    <name evidence="3" type="ORF">GX50_05975</name>
</gene>
<feature type="compositionally biased region" description="Low complexity" evidence="2">
    <location>
        <begin position="857"/>
        <end position="889"/>
    </location>
</feature>
<organism evidence="3 4">
    <name type="scientific">[Emmonsia] crescens</name>
    <dbReference type="NCBI Taxonomy" id="73230"/>
    <lineage>
        <taxon>Eukaryota</taxon>
        <taxon>Fungi</taxon>
        <taxon>Dikarya</taxon>
        <taxon>Ascomycota</taxon>
        <taxon>Pezizomycotina</taxon>
        <taxon>Eurotiomycetes</taxon>
        <taxon>Eurotiomycetidae</taxon>
        <taxon>Onygenales</taxon>
        <taxon>Ajellomycetaceae</taxon>
        <taxon>Emergomyces</taxon>
    </lineage>
</organism>
<comment type="caution">
    <text evidence="3">The sequence shown here is derived from an EMBL/GenBank/DDBJ whole genome shotgun (WGS) entry which is preliminary data.</text>
</comment>
<dbReference type="Proteomes" id="UP000226031">
    <property type="component" value="Unassembled WGS sequence"/>
</dbReference>
<keyword evidence="4" id="KW-1185">Reference proteome</keyword>
<feature type="compositionally biased region" description="Polar residues" evidence="2">
    <location>
        <begin position="922"/>
        <end position="933"/>
    </location>
</feature>
<dbReference type="AlphaFoldDB" id="A0A2B7ZDK2"/>